<dbReference type="Gene3D" id="3.40.190.10">
    <property type="entry name" value="Periplasmic binding protein-like II"/>
    <property type="match status" value="2"/>
</dbReference>
<dbReference type="InterPro" id="IPR050490">
    <property type="entry name" value="Bact_solute-bd_prot1"/>
</dbReference>
<dbReference type="EMBL" id="JAAKZZ010000234">
    <property type="protein sequence ID" value="NGO70804.1"/>
    <property type="molecule type" value="Genomic_DNA"/>
</dbReference>
<evidence type="ECO:0000313" key="2">
    <source>
        <dbReference type="EMBL" id="NGO70804.1"/>
    </source>
</evidence>
<dbReference type="Proteomes" id="UP000477722">
    <property type="component" value="Unassembled WGS sequence"/>
</dbReference>
<feature type="chain" id="PRO_5039721994" evidence="1">
    <location>
        <begin position="29"/>
        <end position="444"/>
    </location>
</feature>
<dbReference type="SUPFAM" id="SSF53850">
    <property type="entry name" value="Periplasmic binding protein-like II"/>
    <property type="match status" value="1"/>
</dbReference>
<comment type="caution">
    <text evidence="2">The sequence shown here is derived from an EMBL/GenBank/DDBJ whole genome shotgun (WGS) entry which is preliminary data.</text>
</comment>
<protein>
    <submittedName>
        <fullName evidence="2">Extracellular solute-binding protein</fullName>
    </submittedName>
</protein>
<keyword evidence="1" id="KW-0732">Signal</keyword>
<feature type="signal peptide" evidence="1">
    <location>
        <begin position="1"/>
        <end position="28"/>
    </location>
</feature>
<keyword evidence="3" id="KW-1185">Reference proteome</keyword>
<evidence type="ECO:0000313" key="3">
    <source>
        <dbReference type="Proteomes" id="UP000477722"/>
    </source>
</evidence>
<dbReference type="InterPro" id="IPR006059">
    <property type="entry name" value="SBP"/>
</dbReference>
<evidence type="ECO:0000256" key="1">
    <source>
        <dbReference type="SAM" id="SignalP"/>
    </source>
</evidence>
<dbReference type="PANTHER" id="PTHR43649:SF14">
    <property type="entry name" value="BLR3389 PROTEIN"/>
    <property type="match status" value="1"/>
</dbReference>
<dbReference type="RefSeq" id="WP_165300458.1">
    <property type="nucleotide sequence ID" value="NZ_JAAKZZ010000234.1"/>
</dbReference>
<dbReference type="AlphaFoldDB" id="A0A6G4X232"/>
<proteinExistence type="predicted"/>
<dbReference type="PANTHER" id="PTHR43649">
    <property type="entry name" value="ARABINOSE-BINDING PROTEIN-RELATED"/>
    <property type="match status" value="1"/>
</dbReference>
<reference evidence="2 3" key="1">
    <citation type="submission" date="2020-02" db="EMBL/GenBank/DDBJ databases">
        <title>Whole-genome analyses of novel actinobacteria.</title>
        <authorList>
            <person name="Sahin N."/>
            <person name="Tatar D."/>
        </authorList>
    </citation>
    <scope>NUCLEOTIDE SEQUENCE [LARGE SCALE GENOMIC DNA]</scope>
    <source>
        <strain evidence="2 3">SB3404</strain>
    </source>
</reference>
<dbReference type="Pfam" id="PF01547">
    <property type="entry name" value="SBP_bac_1"/>
    <property type="match status" value="1"/>
</dbReference>
<sequence length="444" mass="48910">MRSTPARRTLPRRSFVAGTAALFGTPLAAACGSDGSDRAGGGGGTLDVWVYEDPSTVVQEEAVKRFNKSSDIKAKLTRVPGDGYENKLRTSMGTGNAPDIFFNWGGGSIQDFVRKDMVLDLTPYLREDSRFKDAFIPSILEAGTVDRKYYGVPMRSVQPVLLFYNKDVFREAGAEPPRSWNDMLDLVDTFKKRDVIPYALGGAEPWTDQMWLEYLLDRYGGHEIFYKVQNGDMSAWGHPAVLKAAQAVEDLVRRGAFGKKYKSVQYTNDAAPTLLAKGRAAMHLMGSWEYANQKAQQPDFAKDGLGWVRFPDLPGGRGDPANVVGNPTNYWSVNAKVADGEQGGKREAAAVEFVKLAAEKEYSRALIDNGDVPPTAHARSLLSEHDNPAYARFQYDLVDKAPYFTVSWNQALPAKQGTPMLTAIEKLFNGQIGPEKFVATLKGL</sequence>
<name>A0A6G4X232_9ACTN</name>
<organism evidence="2 3">
    <name type="scientific">Streptomyces boncukensis</name>
    <dbReference type="NCBI Taxonomy" id="2711219"/>
    <lineage>
        <taxon>Bacteria</taxon>
        <taxon>Bacillati</taxon>
        <taxon>Actinomycetota</taxon>
        <taxon>Actinomycetes</taxon>
        <taxon>Kitasatosporales</taxon>
        <taxon>Streptomycetaceae</taxon>
        <taxon>Streptomyces</taxon>
    </lineage>
</organism>
<accession>A0A6G4X232</accession>
<dbReference type="PROSITE" id="PS51257">
    <property type="entry name" value="PROKAR_LIPOPROTEIN"/>
    <property type="match status" value="1"/>
</dbReference>
<gene>
    <name evidence="2" type="ORF">G5C65_21095</name>
</gene>